<evidence type="ECO:0000259" key="3">
    <source>
        <dbReference type="SMART" id="SM00470"/>
    </source>
</evidence>
<evidence type="ECO:0000313" key="4">
    <source>
        <dbReference type="EMBL" id="SFR91301.1"/>
    </source>
</evidence>
<evidence type="ECO:0000256" key="1">
    <source>
        <dbReference type="ARBA" id="ARBA00006295"/>
    </source>
</evidence>
<name>A0A1I6KJA6_9SPHN</name>
<dbReference type="SUPFAM" id="SSF109709">
    <property type="entry name" value="KorB DNA-binding domain-like"/>
    <property type="match status" value="1"/>
</dbReference>
<keyword evidence="5" id="KW-1185">Reference proteome</keyword>
<evidence type="ECO:0000313" key="5">
    <source>
        <dbReference type="Proteomes" id="UP000198824"/>
    </source>
</evidence>
<dbReference type="InterPro" id="IPR004437">
    <property type="entry name" value="ParB/RepB/Spo0J"/>
</dbReference>
<dbReference type="EMBL" id="FOZG01000001">
    <property type="protein sequence ID" value="SFR91301.1"/>
    <property type="molecule type" value="Genomic_DNA"/>
</dbReference>
<dbReference type="PANTHER" id="PTHR33375:SF1">
    <property type="entry name" value="CHROMOSOME-PARTITIONING PROTEIN PARB-RELATED"/>
    <property type="match status" value="1"/>
</dbReference>
<dbReference type="InterPro" id="IPR050336">
    <property type="entry name" value="Chromosome_partition/occlusion"/>
</dbReference>
<protein>
    <submittedName>
        <fullName evidence="4">Chromosome partitioning protein, ParB family</fullName>
    </submittedName>
</protein>
<dbReference type="GO" id="GO:0003677">
    <property type="term" value="F:DNA binding"/>
    <property type="evidence" value="ECO:0007669"/>
    <property type="project" value="InterPro"/>
</dbReference>
<gene>
    <name evidence="4" type="ORF">SAMN05192580_1800</name>
</gene>
<sequence>MARKQADYLNALLSDGPEAEEAPSPAPPRPDRARGTTLLGRESALARVAAGEVRQVTQLLLDPARVRVWPGNARSYSHLSEANCRELIDSLVAEGGQKVPAVVRRVEGDPAHDYEVIAGTRRHWSISWLRAHSYPDMMLLAQVAVLDDEAAFRLADIENRARADVSDLERARNYAAALSAHYGSHLTRMAERLKLSKGWLSKMIKVASIPDAIVAAFASPGDVQLKPAYALAQALDEPRAARAIAAEAKRLAVEQAEAREAGTPALPAAEVLKRLLAAPRTPAEKPERYEHRSPYGRLMVSVQSANRQGVTVRLHSGSGADREQVISAVRDALAHLDRVGTGLTK</sequence>
<dbReference type="AlphaFoldDB" id="A0A1I6KJA6"/>
<dbReference type="OrthoDB" id="7190674at2"/>
<dbReference type="NCBIfam" id="TIGR00180">
    <property type="entry name" value="parB_part"/>
    <property type="match status" value="1"/>
</dbReference>
<dbReference type="RefSeq" id="WP_093313410.1">
    <property type="nucleotide sequence ID" value="NZ_FOZG01000001.1"/>
</dbReference>
<proteinExistence type="inferred from homology"/>
<dbReference type="GO" id="GO:0007059">
    <property type="term" value="P:chromosome segregation"/>
    <property type="evidence" value="ECO:0007669"/>
    <property type="project" value="TreeGrafter"/>
</dbReference>
<dbReference type="GO" id="GO:0005694">
    <property type="term" value="C:chromosome"/>
    <property type="evidence" value="ECO:0007669"/>
    <property type="project" value="TreeGrafter"/>
</dbReference>
<feature type="domain" description="ParB-like N-terminal" evidence="3">
    <location>
        <begin position="59"/>
        <end position="160"/>
    </location>
</feature>
<dbReference type="Pfam" id="PF18090">
    <property type="entry name" value="SoPB_HTH"/>
    <property type="match status" value="1"/>
</dbReference>
<dbReference type="Gene3D" id="1.10.10.2830">
    <property type="match status" value="1"/>
</dbReference>
<dbReference type="SUPFAM" id="SSF110849">
    <property type="entry name" value="ParB/Sulfiredoxin"/>
    <property type="match status" value="1"/>
</dbReference>
<dbReference type="SMART" id="SM00470">
    <property type="entry name" value="ParB"/>
    <property type="match status" value="1"/>
</dbReference>
<dbReference type="Proteomes" id="UP000198824">
    <property type="component" value="Unassembled WGS sequence"/>
</dbReference>
<dbReference type="InterPro" id="IPR036086">
    <property type="entry name" value="ParB/Sulfiredoxin_sf"/>
</dbReference>
<reference evidence="4 5" key="1">
    <citation type="submission" date="2016-10" db="EMBL/GenBank/DDBJ databases">
        <authorList>
            <person name="de Groot N.N."/>
        </authorList>
    </citation>
    <scope>NUCLEOTIDE SEQUENCE [LARGE SCALE GENOMIC DNA]</scope>
    <source>
        <strain evidence="4 5">S5-249</strain>
    </source>
</reference>
<dbReference type="InterPro" id="IPR003115">
    <property type="entry name" value="ParB_N"/>
</dbReference>
<comment type="similarity">
    <text evidence="1">Belongs to the ParB family.</text>
</comment>
<feature type="region of interest" description="Disordered" evidence="2">
    <location>
        <begin position="1"/>
        <end position="32"/>
    </location>
</feature>
<evidence type="ECO:0000256" key="2">
    <source>
        <dbReference type="SAM" id="MobiDB-lite"/>
    </source>
</evidence>
<accession>A0A1I6KJA6</accession>
<organism evidence="4 5">
    <name type="scientific">Sphingomonas jatrophae</name>
    <dbReference type="NCBI Taxonomy" id="1166337"/>
    <lineage>
        <taxon>Bacteria</taxon>
        <taxon>Pseudomonadati</taxon>
        <taxon>Pseudomonadota</taxon>
        <taxon>Alphaproteobacteria</taxon>
        <taxon>Sphingomonadales</taxon>
        <taxon>Sphingomonadaceae</taxon>
        <taxon>Sphingomonas</taxon>
    </lineage>
</organism>
<dbReference type="PANTHER" id="PTHR33375">
    <property type="entry name" value="CHROMOSOME-PARTITIONING PROTEIN PARB-RELATED"/>
    <property type="match status" value="1"/>
</dbReference>
<dbReference type="STRING" id="1166337.SAMN05192580_1800"/>
<dbReference type="InterPro" id="IPR040873">
    <property type="entry name" value="SoPB_HTH"/>
</dbReference>